<feature type="region of interest" description="Disordered" evidence="6">
    <location>
        <begin position="41"/>
        <end position="63"/>
    </location>
</feature>
<dbReference type="GO" id="GO:0003755">
    <property type="term" value="F:peptidyl-prolyl cis-trans isomerase activity"/>
    <property type="evidence" value="ECO:0007669"/>
    <property type="project" value="UniProtKB-KW"/>
</dbReference>
<protein>
    <recommendedName>
        <fullName evidence="2 5">peptidylprolyl isomerase</fullName>
        <ecNumber evidence="2 5">5.2.1.8</ecNumber>
    </recommendedName>
</protein>
<feature type="domain" description="PPIase FKBP-type" evidence="8">
    <location>
        <begin position="70"/>
        <end position="158"/>
    </location>
</feature>
<evidence type="ECO:0000256" key="6">
    <source>
        <dbReference type="SAM" id="MobiDB-lite"/>
    </source>
</evidence>
<gene>
    <name evidence="10" type="ORF">HAND00432_LOCUS16350</name>
    <name evidence="9" type="ORF">HAND1043_LOCUS11015</name>
</gene>
<accession>A0A6U2CVY4</accession>
<evidence type="ECO:0000256" key="7">
    <source>
        <dbReference type="SAM" id="SignalP"/>
    </source>
</evidence>
<feature type="signal peptide" evidence="7">
    <location>
        <begin position="1"/>
        <end position="16"/>
    </location>
</feature>
<name>A0A6U2CVY4_HEMAN</name>
<dbReference type="InterPro" id="IPR046357">
    <property type="entry name" value="PPIase_dom_sf"/>
</dbReference>
<dbReference type="FunFam" id="3.10.50.40:FF:000025">
    <property type="entry name" value="Peptidylprolyl isomerase"/>
    <property type="match status" value="1"/>
</dbReference>
<evidence type="ECO:0000313" key="10">
    <source>
        <dbReference type="EMBL" id="CAD8963659.1"/>
    </source>
</evidence>
<dbReference type="PROSITE" id="PS50059">
    <property type="entry name" value="FKBP_PPIASE"/>
    <property type="match status" value="1"/>
</dbReference>
<dbReference type="SUPFAM" id="SSF54534">
    <property type="entry name" value="FKBP-like"/>
    <property type="match status" value="1"/>
</dbReference>
<dbReference type="InterPro" id="IPR001179">
    <property type="entry name" value="PPIase_FKBP_dom"/>
</dbReference>
<comment type="catalytic activity">
    <reaction evidence="1 5">
        <text>[protein]-peptidylproline (omega=180) = [protein]-peptidylproline (omega=0)</text>
        <dbReference type="Rhea" id="RHEA:16237"/>
        <dbReference type="Rhea" id="RHEA-COMP:10747"/>
        <dbReference type="Rhea" id="RHEA-COMP:10748"/>
        <dbReference type="ChEBI" id="CHEBI:83833"/>
        <dbReference type="ChEBI" id="CHEBI:83834"/>
        <dbReference type="EC" id="5.2.1.8"/>
    </reaction>
</comment>
<evidence type="ECO:0000256" key="2">
    <source>
        <dbReference type="ARBA" id="ARBA00013194"/>
    </source>
</evidence>
<dbReference type="Gene3D" id="3.10.50.40">
    <property type="match status" value="1"/>
</dbReference>
<organism evidence="10">
    <name type="scientific">Hemiselmis andersenii</name>
    <name type="common">Cryptophyte alga</name>
    <dbReference type="NCBI Taxonomy" id="464988"/>
    <lineage>
        <taxon>Eukaryota</taxon>
        <taxon>Cryptophyceae</taxon>
        <taxon>Cryptomonadales</taxon>
        <taxon>Hemiselmidaceae</taxon>
        <taxon>Hemiselmis</taxon>
    </lineage>
</organism>
<proteinExistence type="predicted"/>
<dbReference type="EC" id="5.2.1.8" evidence="2 5"/>
<reference evidence="10" key="1">
    <citation type="submission" date="2021-01" db="EMBL/GenBank/DDBJ databases">
        <authorList>
            <person name="Corre E."/>
            <person name="Pelletier E."/>
            <person name="Niang G."/>
            <person name="Scheremetjew M."/>
            <person name="Finn R."/>
            <person name="Kale V."/>
            <person name="Holt S."/>
            <person name="Cochrane G."/>
            <person name="Meng A."/>
            <person name="Brown T."/>
            <person name="Cohen L."/>
        </authorList>
    </citation>
    <scope>NUCLEOTIDE SEQUENCE</scope>
    <source>
        <strain evidence="9">CCMP441</strain>
        <strain evidence="10">CCMP644</strain>
    </source>
</reference>
<evidence type="ECO:0000313" key="9">
    <source>
        <dbReference type="EMBL" id="CAD8744520.1"/>
    </source>
</evidence>
<evidence type="ECO:0000256" key="1">
    <source>
        <dbReference type="ARBA" id="ARBA00000971"/>
    </source>
</evidence>
<dbReference type="EMBL" id="HBFX01027003">
    <property type="protein sequence ID" value="CAD8963659.1"/>
    <property type="molecule type" value="Transcribed_RNA"/>
</dbReference>
<dbReference type="PANTHER" id="PTHR10516">
    <property type="entry name" value="PEPTIDYL-PROLYL CIS-TRANS ISOMERASE"/>
    <property type="match status" value="1"/>
</dbReference>
<dbReference type="GO" id="GO:0005737">
    <property type="term" value="C:cytoplasm"/>
    <property type="evidence" value="ECO:0007669"/>
    <property type="project" value="TreeGrafter"/>
</dbReference>
<dbReference type="InterPro" id="IPR050689">
    <property type="entry name" value="FKBP-type_PPIase"/>
</dbReference>
<keyword evidence="7" id="KW-0732">Signal</keyword>
<evidence type="ECO:0000259" key="8">
    <source>
        <dbReference type="PROSITE" id="PS50059"/>
    </source>
</evidence>
<evidence type="ECO:0000256" key="4">
    <source>
        <dbReference type="ARBA" id="ARBA00023235"/>
    </source>
</evidence>
<dbReference type="PANTHER" id="PTHR10516:SF443">
    <property type="entry name" value="FK506-BINDING PROTEIN 59-RELATED"/>
    <property type="match status" value="1"/>
</dbReference>
<keyword evidence="3 5" id="KW-0697">Rotamase</keyword>
<dbReference type="AlphaFoldDB" id="A0A6U2CVY4"/>
<feature type="chain" id="PRO_5035676960" description="peptidylprolyl isomerase" evidence="7">
    <location>
        <begin position="17"/>
        <end position="162"/>
    </location>
</feature>
<dbReference type="Pfam" id="PF00254">
    <property type="entry name" value="FKBP_C"/>
    <property type="match status" value="1"/>
</dbReference>
<evidence type="ECO:0000256" key="5">
    <source>
        <dbReference type="PROSITE-ProRule" id="PRU00277"/>
    </source>
</evidence>
<evidence type="ECO:0000256" key="3">
    <source>
        <dbReference type="ARBA" id="ARBA00023110"/>
    </source>
</evidence>
<keyword evidence="4 5" id="KW-0413">Isomerase</keyword>
<dbReference type="EMBL" id="HBFK01017839">
    <property type="protein sequence ID" value="CAD8744520.1"/>
    <property type="molecule type" value="Transcribed_RNA"/>
</dbReference>
<sequence>MRILALTALLLAGASAFSGSSVLPASRLGALHLSQKLSRTRLRGGGSDTKMGVEVTTERPGDGTTYPKKGDMLTMHYHGTLADGSKFDSSYDRGSPFKFQIGVGQVIKGWDEGVIKMSLGEKARLNITPDYGYGERGFPPVIPPSSELIFDVELLGINQQMA</sequence>